<feature type="compositionally biased region" description="Pro residues" evidence="3">
    <location>
        <begin position="380"/>
        <end position="394"/>
    </location>
</feature>
<dbReference type="PANTHER" id="PTHR45027:SF2">
    <property type="entry name" value="GAMMA-GLUTAMYLTRANSFERASE 5"/>
    <property type="match status" value="1"/>
</dbReference>
<dbReference type="GeneTree" id="ENSGT00940000155794"/>
<dbReference type="GO" id="GO:0036374">
    <property type="term" value="F:glutathione hydrolase activity"/>
    <property type="evidence" value="ECO:0007669"/>
    <property type="project" value="InterPro"/>
</dbReference>
<dbReference type="PRINTS" id="PR01210">
    <property type="entry name" value="GGTRANSPTASE"/>
</dbReference>
<evidence type="ECO:0000313" key="4">
    <source>
        <dbReference type="Ensembl" id="ENSBIXP00005033913.1"/>
    </source>
</evidence>
<dbReference type="InterPro" id="IPR043137">
    <property type="entry name" value="GGT_ssub_C"/>
</dbReference>
<dbReference type="AlphaFoldDB" id="A0A4W2HRV8"/>
<dbReference type="Ensembl" id="ENSBIXT00005018217.1">
    <property type="protein sequence ID" value="ENSBIXP00005033913.1"/>
    <property type="gene ID" value="ENSBIXG00005002086.1"/>
</dbReference>
<feature type="region of interest" description="Disordered" evidence="3">
    <location>
        <begin position="1"/>
        <end position="97"/>
    </location>
</feature>
<dbReference type="InterPro" id="IPR029055">
    <property type="entry name" value="Ntn_hydrolases_N"/>
</dbReference>
<dbReference type="Proteomes" id="UP000429181">
    <property type="component" value="Chromosome 17"/>
</dbReference>
<feature type="binding site" evidence="2">
    <location>
        <position position="467"/>
    </location>
    <ligand>
        <name>L-glutamate</name>
        <dbReference type="ChEBI" id="CHEBI:29985"/>
    </ligand>
</feature>
<organism evidence="4 5">
    <name type="scientific">Bos indicus x Bos taurus</name>
    <name type="common">Hybrid cattle</name>
    <dbReference type="NCBI Taxonomy" id="30522"/>
    <lineage>
        <taxon>Eukaryota</taxon>
        <taxon>Metazoa</taxon>
        <taxon>Chordata</taxon>
        <taxon>Craniata</taxon>
        <taxon>Vertebrata</taxon>
        <taxon>Euteleostomi</taxon>
        <taxon>Mammalia</taxon>
        <taxon>Eutheria</taxon>
        <taxon>Laurasiatheria</taxon>
        <taxon>Artiodactyla</taxon>
        <taxon>Ruminantia</taxon>
        <taxon>Pecora</taxon>
        <taxon>Bovidae</taxon>
        <taxon>Bovinae</taxon>
        <taxon>Bos</taxon>
    </lineage>
</organism>
<proteinExistence type="inferred from homology"/>
<reference evidence="4" key="2">
    <citation type="submission" date="2025-08" db="UniProtKB">
        <authorList>
            <consortium name="Ensembl"/>
        </authorList>
    </citation>
    <scope>IDENTIFICATION</scope>
</reference>
<dbReference type="GO" id="GO:0006751">
    <property type="term" value="P:glutathione catabolic process"/>
    <property type="evidence" value="ECO:0007669"/>
    <property type="project" value="InterPro"/>
</dbReference>
<gene>
    <name evidence="4" type="primary">GGT5</name>
</gene>
<feature type="region of interest" description="Disordered" evidence="3">
    <location>
        <begin position="375"/>
        <end position="399"/>
    </location>
</feature>
<dbReference type="PANTHER" id="PTHR45027">
    <property type="entry name" value="PUTATIVE GLUTATHIONE HYDROLASE LIGHT CHAIN"/>
    <property type="match status" value="1"/>
</dbReference>
<dbReference type="InterPro" id="IPR000101">
    <property type="entry name" value="GGT_peptidase"/>
</dbReference>
<accession>A0A4W2HRV8</accession>
<feature type="compositionally biased region" description="Polar residues" evidence="3">
    <location>
        <begin position="72"/>
        <end position="88"/>
    </location>
</feature>
<comment type="similarity">
    <text evidence="1">Belongs to the gamma-glutamyltransferase family.</text>
</comment>
<dbReference type="SUPFAM" id="SSF56235">
    <property type="entry name" value="N-terminal nucleophile aminohydrolases (Ntn hydrolases)"/>
    <property type="match status" value="1"/>
</dbReference>
<evidence type="ECO:0000313" key="5">
    <source>
        <dbReference type="Proteomes" id="UP000429181"/>
    </source>
</evidence>
<feature type="region of interest" description="Disordered" evidence="3">
    <location>
        <begin position="109"/>
        <end position="182"/>
    </location>
</feature>
<sequence length="561" mass="58924">MTPTFAHPVPQGSTYRRVGGGAGGESELVPSPRGDAQVRWGAEVAAVGPSKPPRGPGKVSWAGGQPCPRPRAQSQASERPAQTPSTWQVRPEGGEHGWLWNGRAWQWPEQGRCGRSGDSRELGGPRGPLQATHGPPHLSAVPRTPPRTCWGRPWPSTSASRWTTGETTRSTTTAWPGPGPTGWARPTYPCWARTAAPWPPPAPSTRRAWGSGQAGGRAALGSLGLAPRPHLLCPRGRWGAVPLLLSKGSCARASLADGCSPGVSERMGKAPHTRRMVLRRAGAGPGRGRGGAGAGPGSYSGGGARGLWGGAGEGSAVPACWGRPLKPGAPGRLCESAPRSRRPAPPPSAALEPWCTHHARASFSTTSFWTCAGGTHRALEPPPRPVSTGPPRPQPRVREGGPVWRRWIVPRLTETERAALGGWLGSESALTRVWPPVPGERPPSSMVPSILVSTARGSKLVIGGAGGELIISAVAQAIMNKLWLGFDLQAAIKAPILHVDSKGQVEFEPSFSQEVQKGLQDRGQEQNKRPFFLNVVQAVSQDGACVHAAADPRKGGEPSGY</sequence>
<evidence type="ECO:0000256" key="3">
    <source>
        <dbReference type="SAM" id="MobiDB-lite"/>
    </source>
</evidence>
<protein>
    <submittedName>
        <fullName evidence="4">Gamma-glutamyltransferase 5</fullName>
    </submittedName>
</protein>
<dbReference type="Pfam" id="PF01019">
    <property type="entry name" value="G_glu_transpept"/>
    <property type="match status" value="1"/>
</dbReference>
<evidence type="ECO:0000256" key="2">
    <source>
        <dbReference type="PIRSR" id="PIRSR600101-2"/>
    </source>
</evidence>
<feature type="binding site" evidence="2">
    <location>
        <begin position="444"/>
        <end position="445"/>
    </location>
    <ligand>
        <name>L-glutamate</name>
        <dbReference type="ChEBI" id="CHEBI:29985"/>
    </ligand>
</feature>
<dbReference type="Gene3D" id="3.60.20.40">
    <property type="match status" value="1"/>
</dbReference>
<evidence type="ECO:0000256" key="1">
    <source>
        <dbReference type="ARBA" id="ARBA00009381"/>
    </source>
</evidence>
<name>A0A4W2HRV8_BOBOX</name>
<reference evidence="4 5" key="1">
    <citation type="submission" date="2018-11" db="EMBL/GenBank/DDBJ databases">
        <title>Haplotype-resolved cattle genomes.</title>
        <authorList>
            <person name="Low W.Y."/>
            <person name="Tearle R."/>
            <person name="Bickhart D.M."/>
            <person name="Rosen B.D."/>
            <person name="Koren S."/>
            <person name="Rhie A."/>
            <person name="Hiendleder S."/>
            <person name="Phillippy A.M."/>
            <person name="Smith T.P.L."/>
            <person name="Williams J.L."/>
        </authorList>
    </citation>
    <scope>NUCLEOTIDE SEQUENCE [LARGE SCALE GENOMIC DNA]</scope>
</reference>
<feature type="compositionally biased region" description="Low complexity" evidence="3">
    <location>
        <begin position="163"/>
        <end position="182"/>
    </location>
</feature>